<organism evidence="1 2">
    <name type="scientific">Cadophora malorum</name>
    <dbReference type="NCBI Taxonomy" id="108018"/>
    <lineage>
        <taxon>Eukaryota</taxon>
        <taxon>Fungi</taxon>
        <taxon>Dikarya</taxon>
        <taxon>Ascomycota</taxon>
        <taxon>Pezizomycotina</taxon>
        <taxon>Leotiomycetes</taxon>
        <taxon>Helotiales</taxon>
        <taxon>Ploettnerulaceae</taxon>
        <taxon>Cadophora</taxon>
    </lineage>
</organism>
<protein>
    <submittedName>
        <fullName evidence="1">Uncharacterized protein</fullName>
    </submittedName>
</protein>
<dbReference type="Proteomes" id="UP000664132">
    <property type="component" value="Unassembled WGS sequence"/>
</dbReference>
<name>A0A8H7TBG6_9HELO</name>
<gene>
    <name evidence="1" type="ORF">IFR04_008333</name>
</gene>
<keyword evidence="2" id="KW-1185">Reference proteome</keyword>
<reference evidence="1" key="1">
    <citation type="submission" date="2021-02" db="EMBL/GenBank/DDBJ databases">
        <title>Genome sequence Cadophora malorum strain M34.</title>
        <authorList>
            <person name="Stefanovic E."/>
            <person name="Vu D."/>
            <person name="Scully C."/>
            <person name="Dijksterhuis J."/>
            <person name="Roader J."/>
            <person name="Houbraken J."/>
        </authorList>
    </citation>
    <scope>NUCLEOTIDE SEQUENCE</scope>
    <source>
        <strain evidence="1">M34</strain>
    </source>
</reference>
<evidence type="ECO:0000313" key="1">
    <source>
        <dbReference type="EMBL" id="KAG4418530.1"/>
    </source>
</evidence>
<accession>A0A8H7TBG6</accession>
<dbReference type="EMBL" id="JAFJYH010000126">
    <property type="protein sequence ID" value="KAG4418530.1"/>
    <property type="molecule type" value="Genomic_DNA"/>
</dbReference>
<comment type="caution">
    <text evidence="1">The sequence shown here is derived from an EMBL/GenBank/DDBJ whole genome shotgun (WGS) entry which is preliminary data.</text>
</comment>
<evidence type="ECO:0000313" key="2">
    <source>
        <dbReference type="Proteomes" id="UP000664132"/>
    </source>
</evidence>
<proteinExistence type="predicted"/>
<dbReference type="AlphaFoldDB" id="A0A8H7TBG6"/>
<sequence>MTSRTRPTCDGVLQNRLSSKFDSELTAFLKGQIWYKVQIVSTQQTISGQYQFDIAKNYSDNIFGMAVSRELDSMRQPWGQQHMAQEWSNRAKISFRNWWRLNIVAPLSATGSKSYFYMIATYSLPIPTIPSDPRLRSEPFDMVSIFAGFMGSAGW</sequence>